<proteinExistence type="predicted"/>
<name>X1B9N6_9ZZZZ</name>
<dbReference type="InterPro" id="IPR011249">
    <property type="entry name" value="Metalloenz_LuxS/M16"/>
</dbReference>
<dbReference type="EMBL" id="BART01027393">
    <property type="protein sequence ID" value="GAG92519.1"/>
    <property type="molecule type" value="Genomic_DNA"/>
</dbReference>
<dbReference type="AlphaFoldDB" id="X1B9N6"/>
<dbReference type="SUPFAM" id="SSF63411">
    <property type="entry name" value="LuxS/MPP-like metallohydrolase"/>
    <property type="match status" value="1"/>
</dbReference>
<accession>X1B9N6</accession>
<organism evidence="1">
    <name type="scientific">marine sediment metagenome</name>
    <dbReference type="NCBI Taxonomy" id="412755"/>
    <lineage>
        <taxon>unclassified sequences</taxon>
        <taxon>metagenomes</taxon>
        <taxon>ecological metagenomes</taxon>
    </lineage>
</organism>
<sequence length="98" mass="11169">MNLREELQKAKDYLKGVLTLSLESSDAQASFYAFQELLKGKILTSKEKFRMIDKVTREDVYKTAGDIFQPQKLNLALIGPHRDNKKFKASLTGLANDF</sequence>
<reference evidence="1" key="1">
    <citation type="journal article" date="2014" name="Front. Microbiol.">
        <title>High frequency of phylogenetically diverse reductive dehalogenase-homologous genes in deep subseafloor sedimentary metagenomes.</title>
        <authorList>
            <person name="Kawai M."/>
            <person name="Futagami T."/>
            <person name="Toyoda A."/>
            <person name="Takaki Y."/>
            <person name="Nishi S."/>
            <person name="Hori S."/>
            <person name="Arai W."/>
            <person name="Tsubouchi T."/>
            <person name="Morono Y."/>
            <person name="Uchiyama I."/>
            <person name="Ito T."/>
            <person name="Fujiyama A."/>
            <person name="Inagaki F."/>
            <person name="Takami H."/>
        </authorList>
    </citation>
    <scope>NUCLEOTIDE SEQUENCE</scope>
    <source>
        <strain evidence="1">Expedition CK06-06</strain>
    </source>
</reference>
<evidence type="ECO:0000313" key="1">
    <source>
        <dbReference type="EMBL" id="GAG92519.1"/>
    </source>
</evidence>
<gene>
    <name evidence="1" type="ORF">S01H4_48571</name>
</gene>
<comment type="caution">
    <text evidence="1">The sequence shown here is derived from an EMBL/GenBank/DDBJ whole genome shotgun (WGS) entry which is preliminary data.</text>
</comment>
<protein>
    <recommendedName>
        <fullName evidence="2">Peptidase M16 N-terminal domain-containing protein</fullName>
    </recommendedName>
</protein>
<dbReference type="Gene3D" id="3.30.830.10">
    <property type="entry name" value="Metalloenzyme, LuxS/M16 peptidase-like"/>
    <property type="match status" value="1"/>
</dbReference>
<evidence type="ECO:0008006" key="2">
    <source>
        <dbReference type="Google" id="ProtNLM"/>
    </source>
</evidence>
<dbReference type="GO" id="GO:0046872">
    <property type="term" value="F:metal ion binding"/>
    <property type="evidence" value="ECO:0007669"/>
    <property type="project" value="InterPro"/>
</dbReference>